<dbReference type="Gene3D" id="1.20.1440.60">
    <property type="entry name" value="23S rRNA-intervening sequence"/>
    <property type="match status" value="2"/>
</dbReference>
<dbReference type="InterPro" id="IPR012657">
    <property type="entry name" value="23S_rRNA-intervening_sequence"/>
</dbReference>
<dbReference type="PIRSF" id="PIRSF035652">
    <property type="entry name" value="CHP02436"/>
    <property type="match status" value="1"/>
</dbReference>
<name>A0A1W1CXJ9_9ZZZZ</name>
<proteinExistence type="predicted"/>
<organism evidence="1">
    <name type="scientific">hydrothermal vent metagenome</name>
    <dbReference type="NCBI Taxonomy" id="652676"/>
    <lineage>
        <taxon>unclassified sequences</taxon>
        <taxon>metagenomes</taxon>
        <taxon>ecological metagenomes</taxon>
    </lineage>
</organism>
<evidence type="ECO:0000313" key="1">
    <source>
        <dbReference type="EMBL" id="SFV70509.1"/>
    </source>
</evidence>
<dbReference type="SUPFAM" id="SSF158446">
    <property type="entry name" value="IVS-encoded protein-like"/>
    <property type="match status" value="1"/>
</dbReference>
<reference evidence="1" key="1">
    <citation type="submission" date="2016-10" db="EMBL/GenBank/DDBJ databases">
        <authorList>
            <person name="de Groot N.N."/>
        </authorList>
    </citation>
    <scope>NUCLEOTIDE SEQUENCE</scope>
</reference>
<dbReference type="PANTHER" id="PTHR38471:SF2">
    <property type="entry name" value="FOUR HELIX BUNDLE PROTEIN"/>
    <property type="match status" value="1"/>
</dbReference>
<dbReference type="InterPro" id="IPR036583">
    <property type="entry name" value="23S_rRNA_IVS_sf"/>
</dbReference>
<gene>
    <name evidence="1" type="ORF">MNB_SV-3-381</name>
</gene>
<dbReference type="PANTHER" id="PTHR38471">
    <property type="entry name" value="FOUR HELIX BUNDLE PROTEIN"/>
    <property type="match status" value="1"/>
</dbReference>
<dbReference type="NCBIfam" id="TIGR02436">
    <property type="entry name" value="four helix bundle protein"/>
    <property type="match status" value="1"/>
</dbReference>
<dbReference type="EMBL" id="FPHI01000051">
    <property type="protein sequence ID" value="SFV70509.1"/>
    <property type="molecule type" value="Genomic_DNA"/>
</dbReference>
<dbReference type="AlphaFoldDB" id="A0A1W1CXJ9"/>
<accession>A0A1W1CXJ9</accession>
<protein>
    <submittedName>
        <fullName evidence="1">Conserved protein</fullName>
    </submittedName>
</protein>
<sequence>MKKDNILHTKSYKFAIRVVKLSQYLVDEKKEYILSKQILRSGTSVGALVSESKFAQYWINLLHDTKYITIDMHKSLYADIDELISLLVSITKTIKNKGI</sequence>